<sequence>MTINDMDFKQLLKQQLPALIQEDVEVRDLLVRAISSYFAGSLETESHFDLVLGEIRRDREEQSRKWDENKRELELDRQEQARKWDENKQELELDRQEQARKWGENKQEFDRVFAQMELDRQEQARKWDENKQEFDRVFAQMELDRQEQARKWDENRREFDQVITQMELDRQEQARKWDENKRELELDRQEQARKWDEQTGKWNENRQEFDRVIAAIDRMSRKHDIAISGLGSRWGLCSESSFRNGLKAILEESFGVEVLNIVEYDDQGIVFGRPDQVELDLIIRNGELIICEIKSSVSKADLYTFYRKVDFYQQQHQRQATRKIVISPMVHPSANSIASKLGIEIYSSSEDVSAELPPSPSL</sequence>
<proteinExistence type="predicted"/>
<dbReference type="InterPro" id="IPR012431">
    <property type="entry name" value="PDDEXK_10"/>
</dbReference>
<dbReference type="AlphaFoldDB" id="A0A7H0EXF7"/>
<gene>
    <name evidence="1" type="ORF">IAR63_11135</name>
</gene>
<protein>
    <submittedName>
        <fullName evidence="1">DUF3782 domain-containing protein</fullName>
    </submittedName>
</protein>
<dbReference type="KEGG" id="ccur:IAR63_11135"/>
<dbReference type="InterPro" id="IPR024271">
    <property type="entry name" value="DUF3782"/>
</dbReference>
<dbReference type="PANTHER" id="PTHR34314">
    <property type="entry name" value="CRENARCHAEAL PROTEIN, PUTATIVE-RELATED"/>
    <property type="match status" value="1"/>
</dbReference>
<evidence type="ECO:0000313" key="1">
    <source>
        <dbReference type="EMBL" id="QNP28473.1"/>
    </source>
</evidence>
<dbReference type="Pfam" id="PF12644">
    <property type="entry name" value="DUF3782"/>
    <property type="match status" value="1"/>
</dbReference>
<name>A0A7H0EXF7_9CYAN</name>
<dbReference type="RefSeq" id="WP_187705321.1">
    <property type="nucleotide sequence ID" value="NZ_CP060822.1"/>
</dbReference>
<organism evidence="1 2">
    <name type="scientific">Cylindrospermopsis curvispora GIHE-G1</name>
    <dbReference type="NCBI Taxonomy" id="2666332"/>
    <lineage>
        <taxon>Bacteria</taxon>
        <taxon>Bacillati</taxon>
        <taxon>Cyanobacteriota</taxon>
        <taxon>Cyanophyceae</taxon>
        <taxon>Nostocales</taxon>
        <taxon>Aphanizomenonaceae</taxon>
        <taxon>Cylindrospermopsis</taxon>
    </lineage>
</organism>
<keyword evidence="2" id="KW-1185">Reference proteome</keyword>
<accession>A0A7H0EXF7</accession>
<evidence type="ECO:0000313" key="2">
    <source>
        <dbReference type="Proteomes" id="UP000516013"/>
    </source>
</evidence>
<dbReference type="PANTHER" id="PTHR34314:SF6">
    <property type="entry name" value="DUF3782 DOMAIN-CONTAINING PROTEIN"/>
    <property type="match status" value="1"/>
</dbReference>
<dbReference type="Pfam" id="PF07788">
    <property type="entry name" value="PDDEXK_10"/>
    <property type="match status" value="1"/>
</dbReference>
<dbReference type="Proteomes" id="UP000516013">
    <property type="component" value="Chromosome"/>
</dbReference>
<dbReference type="EMBL" id="CP060822">
    <property type="protein sequence ID" value="QNP28473.1"/>
    <property type="molecule type" value="Genomic_DNA"/>
</dbReference>
<reference evidence="1 2" key="1">
    <citation type="submission" date="2020-08" db="EMBL/GenBank/DDBJ databases">
        <title>Complete genome sequence of Raphidiopsis curvispora isolated from drinking water reservoir in South Korea.</title>
        <authorList>
            <person name="Jeong J."/>
        </authorList>
    </citation>
    <scope>NUCLEOTIDE SEQUENCE [LARGE SCALE GENOMIC DNA]</scope>
    <source>
        <strain evidence="1 2">GIHE-G1</strain>
    </source>
</reference>